<evidence type="ECO:0000256" key="7">
    <source>
        <dbReference type="ARBA" id="ARBA00022448"/>
    </source>
</evidence>
<dbReference type="SUPFAM" id="SSF50911">
    <property type="entry name" value="Mannose 6-phosphate receptor domain"/>
    <property type="match status" value="1"/>
</dbReference>
<dbReference type="GO" id="GO:0006914">
    <property type="term" value="P:autophagy"/>
    <property type="evidence" value="ECO:0007669"/>
    <property type="project" value="UniProtKB-KW"/>
</dbReference>
<evidence type="ECO:0000256" key="12">
    <source>
        <dbReference type="ARBA" id="ARBA00023006"/>
    </source>
</evidence>
<feature type="region of interest" description="Disordered" evidence="18">
    <location>
        <begin position="204"/>
        <end position="232"/>
    </location>
</feature>
<keyword evidence="17" id="KW-0968">Cytoplasmic vesicle</keyword>
<dbReference type="InterPro" id="IPR018939">
    <property type="entry name" value="Autophagy-rel_prot_27"/>
</dbReference>
<sequence length="314" mass="35245">MLVNYIAISSYLSPTTMLMNALYSISLLASVTQAFDCFKKEINEFNFDSLKGLHHISMVHDTPPSVSNITWFINVCGAINDNENKEYYDVLKECPNESQICGVRYISLPGAEPLKTEVISFSNSLNPEFNVDRQYKNSNKNDEETTLVNIKLKGANWGSNTIGSSISFICDESVNEDKQNDQDNIQIKTWDNENLEIEWRTSSLCSKEKKPSEGNDDKNDDKNEDDTKKPSTSSGFSLFSFIINVICVIISIYIVMAVWLAITKRNGTPLNWKDTINEVTEILVDIARSVPGFAKEVVEKFFGNSTSRGGYSAV</sequence>
<dbReference type="Gene3D" id="2.70.130.10">
    <property type="entry name" value="Mannose-6-phosphate receptor binding domain"/>
    <property type="match status" value="1"/>
</dbReference>
<keyword evidence="8 19" id="KW-0812">Transmembrane</keyword>
<evidence type="ECO:0000256" key="6">
    <source>
        <dbReference type="ARBA" id="ARBA00013776"/>
    </source>
</evidence>
<reference evidence="21 22" key="1">
    <citation type="journal article" date="2023" name="Elife">
        <title>Identification of key yeast species and microbe-microbe interactions impacting larval growth of Drosophila in the wild.</title>
        <authorList>
            <person name="Mure A."/>
            <person name="Sugiura Y."/>
            <person name="Maeda R."/>
            <person name="Honda K."/>
            <person name="Sakurai N."/>
            <person name="Takahashi Y."/>
            <person name="Watada M."/>
            <person name="Katoh T."/>
            <person name="Gotoh A."/>
            <person name="Gotoh Y."/>
            <person name="Taniguchi I."/>
            <person name="Nakamura K."/>
            <person name="Hayashi T."/>
            <person name="Katayama T."/>
            <person name="Uemura T."/>
            <person name="Hattori Y."/>
        </authorList>
    </citation>
    <scope>NUCLEOTIDE SEQUENCE [LARGE SCALE GENOMIC DNA]</scope>
    <source>
        <strain evidence="21 22">SC-9</strain>
    </source>
</reference>
<dbReference type="GO" id="GO:0030659">
    <property type="term" value="C:cytoplasmic vesicle membrane"/>
    <property type="evidence" value="ECO:0007669"/>
    <property type="project" value="UniProtKB-SubCell"/>
</dbReference>
<evidence type="ECO:0000256" key="4">
    <source>
        <dbReference type="ARBA" id="ARBA00004614"/>
    </source>
</evidence>
<evidence type="ECO:0000256" key="2">
    <source>
        <dbReference type="ARBA" id="ARBA00004358"/>
    </source>
</evidence>
<evidence type="ECO:0000256" key="19">
    <source>
        <dbReference type="SAM" id="Phobius"/>
    </source>
</evidence>
<dbReference type="PROSITE" id="PS51914">
    <property type="entry name" value="MRH"/>
    <property type="match status" value="1"/>
</dbReference>
<evidence type="ECO:0000256" key="1">
    <source>
        <dbReference type="ARBA" id="ARBA00004304"/>
    </source>
</evidence>
<dbReference type="GO" id="GO:0015031">
    <property type="term" value="P:protein transport"/>
    <property type="evidence" value="ECO:0007669"/>
    <property type="project" value="UniProtKB-KW"/>
</dbReference>
<accession>A0AAV5QQX0</accession>
<keyword evidence="14" id="KW-0496">Mitochondrion</keyword>
<feature type="domain" description="MRH" evidence="20">
    <location>
        <begin position="35"/>
        <end position="207"/>
    </location>
</feature>
<evidence type="ECO:0000256" key="17">
    <source>
        <dbReference type="ARBA" id="ARBA00023329"/>
    </source>
</evidence>
<keyword evidence="16" id="KW-1015">Disulfide bond</keyword>
<organism evidence="21 22">
    <name type="scientific">Saccharomycopsis crataegensis</name>
    <dbReference type="NCBI Taxonomy" id="43959"/>
    <lineage>
        <taxon>Eukaryota</taxon>
        <taxon>Fungi</taxon>
        <taxon>Dikarya</taxon>
        <taxon>Ascomycota</taxon>
        <taxon>Saccharomycotina</taxon>
        <taxon>Saccharomycetes</taxon>
        <taxon>Saccharomycopsidaceae</taxon>
        <taxon>Saccharomycopsis</taxon>
    </lineage>
</organism>
<keyword evidence="9" id="KW-0732">Signal</keyword>
<dbReference type="AlphaFoldDB" id="A0AAV5QQX0"/>
<evidence type="ECO:0000256" key="18">
    <source>
        <dbReference type="SAM" id="MobiDB-lite"/>
    </source>
</evidence>
<evidence type="ECO:0000256" key="11">
    <source>
        <dbReference type="ARBA" id="ARBA00022989"/>
    </source>
</evidence>
<comment type="subcellular location">
    <subcellularLocation>
        <location evidence="2">Cytoplasmic vesicle membrane</location>
        <topology evidence="2">Single-pass type I membrane protein</topology>
    </subcellularLocation>
    <subcellularLocation>
        <location evidence="4">Golgi apparatus membrane</location>
        <topology evidence="4">Single-pass type I membrane protein</topology>
    </subcellularLocation>
    <subcellularLocation>
        <location evidence="1">Mitochondrion membrane</location>
        <topology evidence="1">Single-pass membrane protein</topology>
    </subcellularLocation>
    <subcellularLocation>
        <location evidence="3">Preautophagosomal structure membrane</location>
        <topology evidence="3">Single-pass type I membrane protein</topology>
    </subcellularLocation>
</comment>
<evidence type="ECO:0000313" key="22">
    <source>
        <dbReference type="Proteomes" id="UP001360560"/>
    </source>
</evidence>
<evidence type="ECO:0000256" key="15">
    <source>
        <dbReference type="ARBA" id="ARBA00023136"/>
    </source>
</evidence>
<evidence type="ECO:0000256" key="3">
    <source>
        <dbReference type="ARBA" id="ARBA00004472"/>
    </source>
</evidence>
<evidence type="ECO:0000256" key="16">
    <source>
        <dbReference type="ARBA" id="ARBA00023157"/>
    </source>
</evidence>
<dbReference type="PANTHER" id="PTHR15071:SF13">
    <property type="entry name" value="AUTOPHAGY-RELATED PROTEIN 27"/>
    <property type="match status" value="1"/>
</dbReference>
<keyword evidence="13" id="KW-0333">Golgi apparatus</keyword>
<dbReference type="RefSeq" id="XP_064854110.1">
    <property type="nucleotide sequence ID" value="XM_064998038.1"/>
</dbReference>
<evidence type="ECO:0000313" key="21">
    <source>
        <dbReference type="EMBL" id="GMM37114.1"/>
    </source>
</evidence>
<dbReference type="GO" id="GO:0031966">
    <property type="term" value="C:mitochondrial membrane"/>
    <property type="evidence" value="ECO:0007669"/>
    <property type="project" value="UniProtKB-SubCell"/>
</dbReference>
<keyword evidence="11 19" id="KW-1133">Transmembrane helix</keyword>
<proteinExistence type="inferred from homology"/>
<feature type="compositionally biased region" description="Basic and acidic residues" evidence="18">
    <location>
        <begin position="206"/>
        <end position="229"/>
    </location>
</feature>
<dbReference type="InterPro" id="IPR009011">
    <property type="entry name" value="Man6P_isomerase_rcpt-bd_dom_sf"/>
</dbReference>
<keyword evidence="7" id="KW-0813">Transport</keyword>
<dbReference type="InterPro" id="IPR044865">
    <property type="entry name" value="MRH_dom"/>
</dbReference>
<dbReference type="EMBL" id="BTFZ01000011">
    <property type="protein sequence ID" value="GMM37114.1"/>
    <property type="molecule type" value="Genomic_DNA"/>
</dbReference>
<keyword evidence="22" id="KW-1185">Reference proteome</keyword>
<keyword evidence="10" id="KW-0653">Protein transport</keyword>
<evidence type="ECO:0000256" key="10">
    <source>
        <dbReference type="ARBA" id="ARBA00022927"/>
    </source>
</evidence>
<evidence type="ECO:0000256" key="5">
    <source>
        <dbReference type="ARBA" id="ARBA00005363"/>
    </source>
</evidence>
<evidence type="ECO:0000256" key="9">
    <source>
        <dbReference type="ARBA" id="ARBA00022729"/>
    </source>
</evidence>
<dbReference type="GO" id="GO:0034045">
    <property type="term" value="C:phagophore assembly site membrane"/>
    <property type="evidence" value="ECO:0007669"/>
    <property type="project" value="UniProtKB-SubCell"/>
</dbReference>
<comment type="similarity">
    <text evidence="5">Belongs to the ATG27 family.</text>
</comment>
<evidence type="ECO:0000256" key="8">
    <source>
        <dbReference type="ARBA" id="ARBA00022692"/>
    </source>
</evidence>
<protein>
    <recommendedName>
        <fullName evidence="6">Autophagy-related protein 27</fullName>
    </recommendedName>
</protein>
<name>A0AAV5QQX0_9ASCO</name>
<evidence type="ECO:0000259" key="20">
    <source>
        <dbReference type="PROSITE" id="PS51914"/>
    </source>
</evidence>
<keyword evidence="15 19" id="KW-0472">Membrane</keyword>
<evidence type="ECO:0000256" key="14">
    <source>
        <dbReference type="ARBA" id="ARBA00023128"/>
    </source>
</evidence>
<dbReference type="Proteomes" id="UP001360560">
    <property type="component" value="Unassembled WGS sequence"/>
</dbReference>
<dbReference type="Pfam" id="PF09451">
    <property type="entry name" value="ATG27"/>
    <property type="match status" value="1"/>
</dbReference>
<dbReference type="GeneID" id="90075089"/>
<dbReference type="GO" id="GO:0000139">
    <property type="term" value="C:Golgi membrane"/>
    <property type="evidence" value="ECO:0007669"/>
    <property type="project" value="UniProtKB-SubCell"/>
</dbReference>
<evidence type="ECO:0000256" key="13">
    <source>
        <dbReference type="ARBA" id="ARBA00023034"/>
    </source>
</evidence>
<comment type="caution">
    <text evidence="21">The sequence shown here is derived from an EMBL/GenBank/DDBJ whole genome shotgun (WGS) entry which is preliminary data.</text>
</comment>
<gene>
    <name evidence="21" type="ORF">DASC09_044390</name>
</gene>
<dbReference type="PANTHER" id="PTHR15071">
    <property type="entry name" value="MANNOSE-6-PHOSPHATE RECEPTOR FAMILY MEMBER"/>
    <property type="match status" value="1"/>
</dbReference>
<keyword evidence="12" id="KW-0072">Autophagy</keyword>
<feature type="transmembrane region" description="Helical" evidence="19">
    <location>
        <begin position="238"/>
        <end position="262"/>
    </location>
</feature>